<dbReference type="OrthoDB" id="949132at2"/>
<keyword evidence="3" id="KW-1185">Reference proteome</keyword>
<dbReference type="InterPro" id="IPR003779">
    <property type="entry name" value="CMD-like"/>
</dbReference>
<dbReference type="AlphaFoldDB" id="A0A4Q7U0X5"/>
<dbReference type="Pfam" id="PF02627">
    <property type="entry name" value="CMD"/>
    <property type="match status" value="1"/>
</dbReference>
<dbReference type="Gene3D" id="1.20.1290.10">
    <property type="entry name" value="AhpD-like"/>
    <property type="match status" value="1"/>
</dbReference>
<dbReference type="PANTHER" id="PTHR34846:SF5">
    <property type="entry name" value="CARBOXYMUCONOLACTONE DECARBOXYLASE-LIKE DOMAIN-CONTAINING PROTEIN"/>
    <property type="match status" value="1"/>
</dbReference>
<dbReference type="InterPro" id="IPR029032">
    <property type="entry name" value="AhpD-like"/>
</dbReference>
<reference evidence="2 3" key="1">
    <citation type="journal article" date="2015" name="Stand. Genomic Sci.">
        <title>Genomic Encyclopedia of Bacterial and Archaeal Type Strains, Phase III: the genomes of soil and plant-associated and newly described type strains.</title>
        <authorList>
            <person name="Whitman W.B."/>
            <person name="Woyke T."/>
            <person name="Klenk H.P."/>
            <person name="Zhou Y."/>
            <person name="Lilburn T.G."/>
            <person name="Beck B.J."/>
            <person name="De Vos P."/>
            <person name="Vandamme P."/>
            <person name="Eisen J.A."/>
            <person name="Garrity G."/>
            <person name="Hugenholtz P."/>
            <person name="Kyrpides N.C."/>
        </authorList>
    </citation>
    <scope>NUCLEOTIDE SEQUENCE [LARGE SCALE GENOMIC DNA]</scope>
    <source>
        <strain evidence="2 3">RF6</strain>
    </source>
</reference>
<comment type="caution">
    <text evidence="2">The sequence shown here is derived from an EMBL/GenBank/DDBJ whole genome shotgun (WGS) entry which is preliminary data.</text>
</comment>
<protein>
    <submittedName>
        <fullName evidence="2">4-carboxymuconolactone decarboxylase</fullName>
    </submittedName>
</protein>
<dbReference type="PANTHER" id="PTHR34846">
    <property type="entry name" value="4-CARBOXYMUCONOLACTONE DECARBOXYLASE FAMILY PROTEIN (AFU_ORTHOLOGUE AFUA_6G11590)"/>
    <property type="match status" value="1"/>
</dbReference>
<sequence>MTEARIPPIPTADWSDEMWEALSVIGARRPEPGAAPGPSSNILGIYANHPPLVTGWMPFSAHLKHSALSDRVREMAILRTTWLGGGEYEWAQHCRIALGAGLSQAEIDALSDLGPATWSEGDAVIVRAIDEICRTRNVSDDTWARLAEQFDRPQLIDFVFLVSTYDMHCVAFNTLGLQLDDGLAGFPSAHPRGGAA</sequence>
<accession>A0A4Q7U0X5</accession>
<evidence type="ECO:0000313" key="2">
    <source>
        <dbReference type="EMBL" id="RZT67061.1"/>
    </source>
</evidence>
<dbReference type="Proteomes" id="UP000291832">
    <property type="component" value="Unassembled WGS sequence"/>
</dbReference>
<name>A0A4Q7U0X5_9MICO</name>
<organism evidence="2 3">
    <name type="scientific">Leucobacter luti</name>
    <dbReference type="NCBI Taxonomy" id="340320"/>
    <lineage>
        <taxon>Bacteria</taxon>
        <taxon>Bacillati</taxon>
        <taxon>Actinomycetota</taxon>
        <taxon>Actinomycetes</taxon>
        <taxon>Micrococcales</taxon>
        <taxon>Microbacteriaceae</taxon>
        <taxon>Leucobacter</taxon>
    </lineage>
</organism>
<dbReference type="RefSeq" id="WP_157993003.1">
    <property type="nucleotide sequence ID" value="NZ_QYAG01000001.1"/>
</dbReference>
<evidence type="ECO:0000259" key="1">
    <source>
        <dbReference type="Pfam" id="PF02627"/>
    </source>
</evidence>
<evidence type="ECO:0000313" key="3">
    <source>
        <dbReference type="Proteomes" id="UP000291832"/>
    </source>
</evidence>
<feature type="domain" description="Carboxymuconolactone decarboxylase-like" evidence="1">
    <location>
        <begin position="52"/>
        <end position="111"/>
    </location>
</feature>
<dbReference type="EMBL" id="SHKI01000003">
    <property type="protein sequence ID" value="RZT67061.1"/>
    <property type="molecule type" value="Genomic_DNA"/>
</dbReference>
<proteinExistence type="predicted"/>
<dbReference type="GO" id="GO:0051920">
    <property type="term" value="F:peroxiredoxin activity"/>
    <property type="evidence" value="ECO:0007669"/>
    <property type="project" value="InterPro"/>
</dbReference>
<gene>
    <name evidence="2" type="ORF">EV139_1193</name>
</gene>
<dbReference type="SUPFAM" id="SSF69118">
    <property type="entry name" value="AhpD-like"/>
    <property type="match status" value="1"/>
</dbReference>